<name>A0A2S8A9D1_9FLAO</name>
<dbReference type="InterPro" id="IPR002925">
    <property type="entry name" value="Dienelactn_hydro"/>
</dbReference>
<dbReference type="EMBL" id="PSZM01000042">
    <property type="protein sequence ID" value="PQL91161.1"/>
    <property type="molecule type" value="Genomic_DNA"/>
</dbReference>
<evidence type="ECO:0000313" key="3">
    <source>
        <dbReference type="Proteomes" id="UP000238042"/>
    </source>
</evidence>
<dbReference type="SUPFAM" id="SSF53474">
    <property type="entry name" value="alpha/beta-Hydrolases"/>
    <property type="match status" value="1"/>
</dbReference>
<accession>A0A2S8A9D1</accession>
<dbReference type="Proteomes" id="UP000238042">
    <property type="component" value="Unassembled WGS sequence"/>
</dbReference>
<evidence type="ECO:0000313" key="2">
    <source>
        <dbReference type="EMBL" id="PQL91161.1"/>
    </source>
</evidence>
<reference evidence="2 3" key="1">
    <citation type="submission" date="2018-02" db="EMBL/GenBank/DDBJ databases">
        <title>Genome sequences of Apibacter spp., gut symbionts of Asian honey bees.</title>
        <authorList>
            <person name="Kwong W.K."/>
            <person name="Steele M.I."/>
            <person name="Moran N.A."/>
        </authorList>
    </citation>
    <scope>NUCLEOTIDE SEQUENCE [LARGE SCALE GENOMIC DNA]</scope>
    <source>
        <strain evidence="3">wkB301</strain>
    </source>
</reference>
<dbReference type="InterPro" id="IPR029058">
    <property type="entry name" value="AB_hydrolase_fold"/>
</dbReference>
<dbReference type="PANTHER" id="PTHR47751:SF1">
    <property type="entry name" value="SUPERFAMILY HYDROLASE, PUTATIVE (AFU_ORTHOLOGUE AFUA_2G16580)-RELATED"/>
    <property type="match status" value="1"/>
</dbReference>
<gene>
    <name evidence="2" type="ORF">C4S77_08765</name>
</gene>
<dbReference type="RefSeq" id="WP_105247222.1">
    <property type="nucleotide sequence ID" value="NZ_PSZM01000042.1"/>
</dbReference>
<organism evidence="2 3">
    <name type="scientific">Apibacter adventoris</name>
    <dbReference type="NCBI Taxonomy" id="1679466"/>
    <lineage>
        <taxon>Bacteria</taxon>
        <taxon>Pseudomonadati</taxon>
        <taxon>Bacteroidota</taxon>
        <taxon>Flavobacteriia</taxon>
        <taxon>Flavobacteriales</taxon>
        <taxon>Weeksellaceae</taxon>
        <taxon>Apibacter</taxon>
    </lineage>
</organism>
<sequence length="301" mass="33679">MKKVTFKNNQHKMAGIIFFPGNFKENKKYPAIVISSPAGAVKEQSPSLYGRKLADKGLIALAFDTSHQGESGGEPRNLENPTERVEDIKCAIDYLTTLPYIDTERIGAFGLCSGGGYAFNTAMADRRIKAVAGVSLSDPGAWIREGIDGNISVENQIKFLAEVSNQRTLEANGAAPIYGEFVPENITDDMSVTLKEAHDYYRTPRGQYPTSENKVLMTSIDKIMMFDTFRFVERFLTQPMLVIVGSKSETYHYSQDLYERVASAKKELFEIDNATHVDLYDITNYVDRAVMKLADFFNKSL</sequence>
<dbReference type="GO" id="GO:0016787">
    <property type="term" value="F:hydrolase activity"/>
    <property type="evidence" value="ECO:0007669"/>
    <property type="project" value="InterPro"/>
</dbReference>
<feature type="domain" description="Dienelactone hydrolase" evidence="1">
    <location>
        <begin position="25"/>
        <end position="133"/>
    </location>
</feature>
<keyword evidence="3" id="KW-1185">Reference proteome</keyword>
<dbReference type="Gene3D" id="3.40.50.1820">
    <property type="entry name" value="alpha/beta hydrolase"/>
    <property type="match status" value="1"/>
</dbReference>
<evidence type="ECO:0000259" key="1">
    <source>
        <dbReference type="Pfam" id="PF01738"/>
    </source>
</evidence>
<dbReference type="Gene3D" id="1.10.10.800">
    <property type="match status" value="1"/>
</dbReference>
<dbReference type="OrthoDB" id="9805123at2"/>
<dbReference type="AlphaFoldDB" id="A0A2S8A9D1"/>
<comment type="caution">
    <text evidence="2">The sequence shown here is derived from an EMBL/GenBank/DDBJ whole genome shotgun (WGS) entry which is preliminary data.</text>
</comment>
<protein>
    <recommendedName>
        <fullName evidence="1">Dienelactone hydrolase domain-containing protein</fullName>
    </recommendedName>
</protein>
<dbReference type="InterPro" id="IPR051411">
    <property type="entry name" value="Polyketide_trans_af380"/>
</dbReference>
<dbReference type="Pfam" id="PF01738">
    <property type="entry name" value="DLH"/>
    <property type="match status" value="1"/>
</dbReference>
<dbReference type="PANTHER" id="PTHR47751">
    <property type="entry name" value="SUPERFAMILY HYDROLASE, PUTATIVE (AFU_ORTHOLOGUE AFUA_2G16580)-RELATED"/>
    <property type="match status" value="1"/>
</dbReference>
<proteinExistence type="predicted"/>